<sequence length="225" mass="25430">MATDEVLVCSALTFRSPPPQHKLIHRHIRLSPSESHQIRRTAPSLRQLSRLLGLPMPWYSPQFPSFSRDIDEISAYSGLTFRRPVQPSARSTLDRQDMLFHSHILRSPPDSSLLTVLISDSSPCMSRRIRCPSPPSFLWYELSIGWAWPIRNLSLKRSVSMPSKPTLCAVFVLCIFVNLNLAYTSSRMRKVKMELAGKVTMLTGDFFAEKALVPSIATTLLNHPA</sequence>
<dbReference type="AlphaFoldDB" id="A0A565BY97"/>
<proteinExistence type="predicted"/>
<reference evidence="2" key="1">
    <citation type="submission" date="2019-07" db="EMBL/GenBank/DDBJ databases">
        <authorList>
            <person name="Dittberner H."/>
        </authorList>
    </citation>
    <scope>NUCLEOTIDE SEQUENCE [LARGE SCALE GENOMIC DNA]</scope>
</reference>
<dbReference type="EMBL" id="CABITT030000005">
    <property type="protein sequence ID" value="VVB06373.1"/>
    <property type="molecule type" value="Genomic_DNA"/>
</dbReference>
<keyword evidence="1" id="KW-0472">Membrane</keyword>
<evidence type="ECO:0000256" key="1">
    <source>
        <dbReference type="SAM" id="Phobius"/>
    </source>
</evidence>
<keyword evidence="3" id="KW-1185">Reference proteome</keyword>
<feature type="transmembrane region" description="Helical" evidence="1">
    <location>
        <begin position="164"/>
        <end position="183"/>
    </location>
</feature>
<dbReference type="Proteomes" id="UP000489600">
    <property type="component" value="Unassembled WGS sequence"/>
</dbReference>
<organism evidence="2 3">
    <name type="scientific">Arabis nemorensis</name>
    <dbReference type="NCBI Taxonomy" id="586526"/>
    <lineage>
        <taxon>Eukaryota</taxon>
        <taxon>Viridiplantae</taxon>
        <taxon>Streptophyta</taxon>
        <taxon>Embryophyta</taxon>
        <taxon>Tracheophyta</taxon>
        <taxon>Spermatophyta</taxon>
        <taxon>Magnoliopsida</taxon>
        <taxon>eudicotyledons</taxon>
        <taxon>Gunneridae</taxon>
        <taxon>Pentapetalae</taxon>
        <taxon>rosids</taxon>
        <taxon>malvids</taxon>
        <taxon>Brassicales</taxon>
        <taxon>Brassicaceae</taxon>
        <taxon>Arabideae</taxon>
        <taxon>Arabis</taxon>
    </lineage>
</organism>
<protein>
    <submittedName>
        <fullName evidence="2">Uncharacterized protein</fullName>
    </submittedName>
</protein>
<evidence type="ECO:0000313" key="2">
    <source>
        <dbReference type="EMBL" id="VVB06373.1"/>
    </source>
</evidence>
<keyword evidence="1" id="KW-1133">Transmembrane helix</keyword>
<name>A0A565BY97_9BRAS</name>
<gene>
    <name evidence="2" type="ORF">ANE_LOCUS16817</name>
</gene>
<accession>A0A565BY97</accession>
<comment type="caution">
    <text evidence="2">The sequence shown here is derived from an EMBL/GenBank/DDBJ whole genome shotgun (WGS) entry which is preliminary data.</text>
</comment>
<evidence type="ECO:0000313" key="3">
    <source>
        <dbReference type="Proteomes" id="UP000489600"/>
    </source>
</evidence>
<keyword evidence="1" id="KW-0812">Transmembrane</keyword>